<dbReference type="EMBL" id="CAACVG010006559">
    <property type="protein sequence ID" value="VEN40620.1"/>
    <property type="molecule type" value="Genomic_DNA"/>
</dbReference>
<accession>A0A653BYP8</accession>
<reference evidence="1 2" key="1">
    <citation type="submission" date="2019-01" db="EMBL/GenBank/DDBJ databases">
        <authorList>
            <person name="Sayadi A."/>
        </authorList>
    </citation>
    <scope>NUCLEOTIDE SEQUENCE [LARGE SCALE GENOMIC DNA]</scope>
</reference>
<name>A0A653BYP8_CALMS</name>
<proteinExistence type="predicted"/>
<feature type="non-terminal residue" evidence="1">
    <location>
        <position position="1"/>
    </location>
</feature>
<gene>
    <name evidence="1" type="ORF">CALMAC_LOCUS4716</name>
</gene>
<keyword evidence="2" id="KW-1185">Reference proteome</keyword>
<sequence length="67" mass="7834">FYLLHENCLNSMQPLALYCWVYYTQDADCLHRSLLVHTLVRRPKLLKQWQTHGALNFEVIAAQGACQ</sequence>
<evidence type="ECO:0000313" key="2">
    <source>
        <dbReference type="Proteomes" id="UP000410492"/>
    </source>
</evidence>
<dbReference type="AlphaFoldDB" id="A0A653BYP8"/>
<evidence type="ECO:0000313" key="1">
    <source>
        <dbReference type="EMBL" id="VEN40620.1"/>
    </source>
</evidence>
<organism evidence="1 2">
    <name type="scientific">Callosobruchus maculatus</name>
    <name type="common">Southern cowpea weevil</name>
    <name type="synonym">Pulse bruchid</name>
    <dbReference type="NCBI Taxonomy" id="64391"/>
    <lineage>
        <taxon>Eukaryota</taxon>
        <taxon>Metazoa</taxon>
        <taxon>Ecdysozoa</taxon>
        <taxon>Arthropoda</taxon>
        <taxon>Hexapoda</taxon>
        <taxon>Insecta</taxon>
        <taxon>Pterygota</taxon>
        <taxon>Neoptera</taxon>
        <taxon>Endopterygota</taxon>
        <taxon>Coleoptera</taxon>
        <taxon>Polyphaga</taxon>
        <taxon>Cucujiformia</taxon>
        <taxon>Chrysomeloidea</taxon>
        <taxon>Chrysomelidae</taxon>
        <taxon>Bruchinae</taxon>
        <taxon>Bruchini</taxon>
        <taxon>Callosobruchus</taxon>
    </lineage>
</organism>
<protein>
    <submittedName>
        <fullName evidence="1">Uncharacterized protein</fullName>
    </submittedName>
</protein>
<dbReference type="Proteomes" id="UP000410492">
    <property type="component" value="Unassembled WGS sequence"/>
</dbReference>